<dbReference type="AlphaFoldDB" id="A0A7Z0VQ40"/>
<feature type="compositionally biased region" description="Polar residues" evidence="1">
    <location>
        <begin position="154"/>
        <end position="163"/>
    </location>
</feature>
<dbReference type="Pfam" id="PF08308">
    <property type="entry name" value="PEGA"/>
    <property type="match status" value="1"/>
</dbReference>
<dbReference type="InterPro" id="IPR013229">
    <property type="entry name" value="PEGA"/>
</dbReference>
<organism evidence="3 4">
    <name type="scientific">Candidatus Thiodiazotropha endolucinida</name>
    <dbReference type="NCBI Taxonomy" id="1655433"/>
    <lineage>
        <taxon>Bacteria</taxon>
        <taxon>Pseudomonadati</taxon>
        <taxon>Pseudomonadota</taxon>
        <taxon>Gammaproteobacteria</taxon>
        <taxon>Chromatiales</taxon>
        <taxon>Sedimenticolaceae</taxon>
        <taxon>Candidatus Thiodiazotropha</taxon>
    </lineage>
</organism>
<evidence type="ECO:0000256" key="1">
    <source>
        <dbReference type="SAM" id="MobiDB-lite"/>
    </source>
</evidence>
<dbReference type="Proteomes" id="UP000094769">
    <property type="component" value="Unassembled WGS sequence"/>
</dbReference>
<feature type="region of interest" description="Disordered" evidence="1">
    <location>
        <begin position="115"/>
        <end position="183"/>
    </location>
</feature>
<sequence length="215" mass="23536">MGNHLLPGIKDAISITACLPLLQACTGIGGVSGDMPLNVDTEPSGATVYVMGKAIGETPISIPQQQIYPVGYDVKKEPMYGTLLIRKSGCQDLRRRIRYQEFNTGLSIELNCSGTQSSAGNQASQPAKATTPSVISQQNRPPAAKNMEVEQKHQSATQQSPTPRHTPKVEKIETGKQPANNTVKQRLIRIDDLRREGLITEEEYQQARKKILDTL</sequence>
<proteinExistence type="predicted"/>
<protein>
    <recommendedName>
        <fullName evidence="2">PEGA domain-containing protein</fullName>
    </recommendedName>
</protein>
<comment type="caution">
    <text evidence="3">The sequence shown here is derived from an EMBL/GenBank/DDBJ whole genome shotgun (WGS) entry which is preliminary data.</text>
</comment>
<dbReference type="OrthoDB" id="5801151at2"/>
<evidence type="ECO:0000259" key="2">
    <source>
        <dbReference type="Pfam" id="PF08308"/>
    </source>
</evidence>
<feature type="domain" description="PEGA" evidence="2">
    <location>
        <begin position="37"/>
        <end position="63"/>
    </location>
</feature>
<evidence type="ECO:0000313" key="4">
    <source>
        <dbReference type="Proteomes" id="UP000094769"/>
    </source>
</evidence>
<dbReference type="EMBL" id="MARB01000003">
    <property type="protein sequence ID" value="ODJ89104.1"/>
    <property type="molecule type" value="Genomic_DNA"/>
</dbReference>
<feature type="compositionally biased region" description="Polar residues" evidence="1">
    <location>
        <begin position="115"/>
        <end position="140"/>
    </location>
</feature>
<evidence type="ECO:0000313" key="3">
    <source>
        <dbReference type="EMBL" id="ODJ89104.1"/>
    </source>
</evidence>
<reference evidence="3 4" key="1">
    <citation type="submission" date="2016-06" db="EMBL/GenBank/DDBJ databases">
        <title>Genome sequence of endosymbiont of Candidatus Endolucinida thiodiazotropha.</title>
        <authorList>
            <person name="Poehlein A."/>
            <person name="Koenig S."/>
            <person name="Heiden S.E."/>
            <person name="Thuermer A."/>
            <person name="Voget S."/>
            <person name="Daniel R."/>
            <person name="Markert S."/>
            <person name="Gros O."/>
            <person name="Schweder T."/>
        </authorList>
    </citation>
    <scope>NUCLEOTIDE SEQUENCE [LARGE SCALE GENOMIC DNA]</scope>
    <source>
        <strain evidence="3 4">COS</strain>
    </source>
</reference>
<gene>
    <name evidence="3" type="ORF">CODIS_07170</name>
</gene>
<name>A0A7Z0VQ40_9GAMM</name>
<accession>A0A7Z0VQ40</accession>
<keyword evidence="4" id="KW-1185">Reference proteome</keyword>